<protein>
    <submittedName>
        <fullName evidence="11">O-methylsterigmatocystin oxidoreductase</fullName>
    </submittedName>
</protein>
<comment type="similarity">
    <text evidence="2 9">Belongs to the cytochrome P450 family.</text>
</comment>
<evidence type="ECO:0000256" key="8">
    <source>
        <dbReference type="PIRSR" id="PIRSR602401-1"/>
    </source>
</evidence>
<comment type="cofactor">
    <cofactor evidence="1 8">
        <name>heme</name>
        <dbReference type="ChEBI" id="CHEBI:30413"/>
    </cofactor>
</comment>
<keyword evidence="4 8" id="KW-0479">Metal-binding</keyword>
<evidence type="ECO:0000256" key="2">
    <source>
        <dbReference type="ARBA" id="ARBA00010617"/>
    </source>
</evidence>
<evidence type="ECO:0000256" key="4">
    <source>
        <dbReference type="ARBA" id="ARBA00022723"/>
    </source>
</evidence>
<evidence type="ECO:0000256" key="7">
    <source>
        <dbReference type="ARBA" id="ARBA00023033"/>
    </source>
</evidence>
<dbReference type="Pfam" id="PF00067">
    <property type="entry name" value="p450"/>
    <property type="match status" value="1"/>
</dbReference>
<evidence type="ECO:0000256" key="9">
    <source>
        <dbReference type="RuleBase" id="RU000461"/>
    </source>
</evidence>
<dbReference type="InterPro" id="IPR001128">
    <property type="entry name" value="Cyt_P450"/>
</dbReference>
<dbReference type="PANTHER" id="PTHR46300:SF7">
    <property type="entry name" value="P450, PUTATIVE (EUROFUNG)-RELATED"/>
    <property type="match status" value="1"/>
</dbReference>
<feature type="transmembrane region" description="Helical" evidence="10">
    <location>
        <begin position="6"/>
        <end position="22"/>
    </location>
</feature>
<evidence type="ECO:0000256" key="10">
    <source>
        <dbReference type="SAM" id="Phobius"/>
    </source>
</evidence>
<dbReference type="Gene3D" id="1.10.630.10">
    <property type="entry name" value="Cytochrome P450"/>
    <property type="match status" value="1"/>
</dbReference>
<keyword evidence="3 8" id="KW-0349">Heme</keyword>
<evidence type="ECO:0000313" key="12">
    <source>
        <dbReference type="Proteomes" id="UP000554235"/>
    </source>
</evidence>
<keyword evidence="12" id="KW-1185">Reference proteome</keyword>
<dbReference type="PANTHER" id="PTHR46300">
    <property type="entry name" value="P450, PUTATIVE (EUROFUNG)-RELATED-RELATED"/>
    <property type="match status" value="1"/>
</dbReference>
<organism evidence="11 12">
    <name type="scientific">Fusarium albosuccineum</name>
    <dbReference type="NCBI Taxonomy" id="1237068"/>
    <lineage>
        <taxon>Eukaryota</taxon>
        <taxon>Fungi</taxon>
        <taxon>Dikarya</taxon>
        <taxon>Ascomycota</taxon>
        <taxon>Pezizomycotina</taxon>
        <taxon>Sordariomycetes</taxon>
        <taxon>Hypocreomycetidae</taxon>
        <taxon>Hypocreales</taxon>
        <taxon>Nectriaceae</taxon>
        <taxon>Fusarium</taxon>
        <taxon>Fusarium decemcellulare species complex</taxon>
    </lineage>
</organism>
<dbReference type="SUPFAM" id="SSF48264">
    <property type="entry name" value="Cytochrome P450"/>
    <property type="match status" value="1"/>
</dbReference>
<sequence length="537" mass="60406">MFLPLTQIVFVLLCVVLYWLLFRRKPSNDLPPGPKPLPLVGNILDLPPAGKPEYQHWINLKSKHGPVSSVTVLGTTMVIIQSNEAIQDIMVKKSTKTGGRPDLYFADELCGFGVLTPNITHGPTHRLHRKFMHQQMGTKTLVEQFYGIQDVESRRFLLRVLNDPENLIKHIKTEASAIILRITYGYSIEPHKVDPLVDLIEGMMDNWSRAVVPGTWLVDVLPFLKHLPAGFPGASFKKTAEKWSEVTRMTIDIPYAFVLKQMANGAPKPSYVSGLVEDYSNRATKDWKPSKEDEDAIKSSAAIVYGGGADTTVSTISSFVLAMIMFPEVQRRAQAEIDTVVGTDRLPCGEDRERLPYLTALVKETLRWLPVVPIATTHVAQEEVTYAGYRIPKGAYLLAGIWSCLHDPQTHPNPSIFDPERFLEPRNEPDPANHAFGYGRRICPGRYLAEDNLFLTLSRLLAAFHIGKAVDEQGKEIDVKMEATPGLITHPVSFPYSIKPRSARHAELIRSTETEYPWEESDVGHLEEDHLRYLNIK</sequence>
<dbReference type="InterPro" id="IPR050364">
    <property type="entry name" value="Cytochrome_P450_fung"/>
</dbReference>
<dbReference type="OrthoDB" id="2789670at2759"/>
<name>A0A8H4P7W7_9HYPO</name>
<dbReference type="GO" id="GO:0016705">
    <property type="term" value="F:oxidoreductase activity, acting on paired donors, with incorporation or reduction of molecular oxygen"/>
    <property type="evidence" value="ECO:0007669"/>
    <property type="project" value="InterPro"/>
</dbReference>
<comment type="caution">
    <text evidence="11">The sequence shown here is derived from an EMBL/GenBank/DDBJ whole genome shotgun (WGS) entry which is preliminary data.</text>
</comment>
<gene>
    <name evidence="11" type="ORF">FALBO_12530</name>
</gene>
<keyword evidence="10" id="KW-1133">Transmembrane helix</keyword>
<accession>A0A8H4P7W7</accession>
<evidence type="ECO:0000313" key="11">
    <source>
        <dbReference type="EMBL" id="KAF4460683.1"/>
    </source>
</evidence>
<keyword evidence="7 9" id="KW-0503">Monooxygenase</keyword>
<dbReference type="GO" id="GO:0020037">
    <property type="term" value="F:heme binding"/>
    <property type="evidence" value="ECO:0007669"/>
    <property type="project" value="InterPro"/>
</dbReference>
<evidence type="ECO:0000256" key="3">
    <source>
        <dbReference type="ARBA" id="ARBA00022617"/>
    </source>
</evidence>
<dbReference type="AlphaFoldDB" id="A0A8H4P7W7"/>
<dbReference type="InterPro" id="IPR002401">
    <property type="entry name" value="Cyt_P450_E_grp-I"/>
</dbReference>
<dbReference type="CDD" id="cd11065">
    <property type="entry name" value="CYP64-like"/>
    <property type="match status" value="1"/>
</dbReference>
<dbReference type="PROSITE" id="PS00086">
    <property type="entry name" value="CYTOCHROME_P450"/>
    <property type="match status" value="1"/>
</dbReference>
<keyword evidence="5 9" id="KW-0560">Oxidoreductase</keyword>
<keyword evidence="10" id="KW-0472">Membrane</keyword>
<keyword evidence="6 8" id="KW-0408">Iron</keyword>
<feature type="binding site" description="axial binding residue" evidence="8">
    <location>
        <position position="443"/>
    </location>
    <ligand>
        <name>heme</name>
        <dbReference type="ChEBI" id="CHEBI:30413"/>
    </ligand>
    <ligandPart>
        <name>Fe</name>
        <dbReference type="ChEBI" id="CHEBI:18248"/>
    </ligandPart>
</feature>
<dbReference type="InterPro" id="IPR017972">
    <property type="entry name" value="Cyt_P450_CS"/>
</dbReference>
<evidence type="ECO:0000256" key="1">
    <source>
        <dbReference type="ARBA" id="ARBA00001971"/>
    </source>
</evidence>
<dbReference type="GO" id="GO:0004497">
    <property type="term" value="F:monooxygenase activity"/>
    <property type="evidence" value="ECO:0007669"/>
    <property type="project" value="UniProtKB-KW"/>
</dbReference>
<dbReference type="InterPro" id="IPR036396">
    <property type="entry name" value="Cyt_P450_sf"/>
</dbReference>
<dbReference type="Proteomes" id="UP000554235">
    <property type="component" value="Unassembled WGS sequence"/>
</dbReference>
<evidence type="ECO:0000256" key="6">
    <source>
        <dbReference type="ARBA" id="ARBA00023004"/>
    </source>
</evidence>
<dbReference type="GO" id="GO:0005506">
    <property type="term" value="F:iron ion binding"/>
    <property type="evidence" value="ECO:0007669"/>
    <property type="project" value="InterPro"/>
</dbReference>
<dbReference type="PRINTS" id="PR00463">
    <property type="entry name" value="EP450I"/>
</dbReference>
<reference evidence="11 12" key="1">
    <citation type="submission" date="2020-01" db="EMBL/GenBank/DDBJ databases">
        <title>Identification and distribution of gene clusters putatively required for synthesis of sphingolipid metabolism inhibitors in phylogenetically diverse species of the filamentous fungus Fusarium.</title>
        <authorList>
            <person name="Kim H.-S."/>
            <person name="Busman M."/>
            <person name="Brown D.W."/>
            <person name="Divon H."/>
            <person name="Uhlig S."/>
            <person name="Proctor R.H."/>
        </authorList>
    </citation>
    <scope>NUCLEOTIDE SEQUENCE [LARGE SCALE GENOMIC DNA]</scope>
    <source>
        <strain evidence="11 12">NRRL 20459</strain>
    </source>
</reference>
<dbReference type="PRINTS" id="PR00385">
    <property type="entry name" value="P450"/>
</dbReference>
<evidence type="ECO:0000256" key="5">
    <source>
        <dbReference type="ARBA" id="ARBA00023002"/>
    </source>
</evidence>
<proteinExistence type="inferred from homology"/>
<keyword evidence="10" id="KW-0812">Transmembrane</keyword>
<dbReference type="EMBL" id="JAADYS010001886">
    <property type="protein sequence ID" value="KAF4460683.1"/>
    <property type="molecule type" value="Genomic_DNA"/>
</dbReference>